<organism evidence="2 3">
    <name type="scientific">Rhodopseudomonas pseudopalustris</name>
    <dbReference type="NCBI Taxonomy" id="1513892"/>
    <lineage>
        <taxon>Bacteria</taxon>
        <taxon>Pseudomonadati</taxon>
        <taxon>Pseudomonadota</taxon>
        <taxon>Alphaproteobacteria</taxon>
        <taxon>Hyphomicrobiales</taxon>
        <taxon>Nitrobacteraceae</taxon>
        <taxon>Rhodopseudomonas</taxon>
    </lineage>
</organism>
<dbReference type="SUPFAM" id="SSF47413">
    <property type="entry name" value="lambda repressor-like DNA-binding domains"/>
    <property type="match status" value="1"/>
</dbReference>
<reference evidence="3" key="1">
    <citation type="submission" date="2016-10" db="EMBL/GenBank/DDBJ databases">
        <authorList>
            <person name="Varghese N."/>
            <person name="Submissions S."/>
        </authorList>
    </citation>
    <scope>NUCLEOTIDE SEQUENCE [LARGE SCALE GENOMIC DNA]</scope>
    <source>
        <strain evidence="3">DSM 123</strain>
    </source>
</reference>
<gene>
    <name evidence="2" type="ORF">SAMN05444123_10440</name>
</gene>
<dbReference type="InterPro" id="IPR010982">
    <property type="entry name" value="Lambda_DNA-bd_dom_sf"/>
</dbReference>
<feature type="domain" description="HTH cro/C1-type" evidence="1">
    <location>
        <begin position="3"/>
        <end position="53"/>
    </location>
</feature>
<dbReference type="EMBL" id="FODT01000004">
    <property type="protein sequence ID" value="SEO68116.1"/>
    <property type="molecule type" value="Genomic_DNA"/>
</dbReference>
<accession>A0A1H8RP26</accession>
<protein>
    <submittedName>
        <fullName evidence="2">Helix-turn-helix</fullName>
    </submittedName>
</protein>
<dbReference type="InterPro" id="IPR001387">
    <property type="entry name" value="Cro/C1-type_HTH"/>
</dbReference>
<name>A0A1H8RP26_9BRAD</name>
<dbReference type="Gene3D" id="1.10.260.40">
    <property type="entry name" value="lambda repressor-like DNA-binding domains"/>
    <property type="match status" value="1"/>
</dbReference>
<proteinExistence type="predicted"/>
<dbReference type="CDD" id="cd00093">
    <property type="entry name" value="HTH_XRE"/>
    <property type="match status" value="1"/>
</dbReference>
<dbReference type="PROSITE" id="PS50943">
    <property type="entry name" value="HTH_CROC1"/>
    <property type="match status" value="1"/>
</dbReference>
<dbReference type="GO" id="GO:0003677">
    <property type="term" value="F:DNA binding"/>
    <property type="evidence" value="ECO:0007669"/>
    <property type="project" value="InterPro"/>
</dbReference>
<dbReference type="AlphaFoldDB" id="A0A1H8RP26"/>
<dbReference type="Pfam" id="PF01381">
    <property type="entry name" value="HTH_3"/>
    <property type="match status" value="1"/>
</dbReference>
<dbReference type="Proteomes" id="UP000199615">
    <property type="component" value="Unassembled WGS sequence"/>
</dbReference>
<sequence length="101" mass="11270">MRRLVLNMSQETLAEKLGLTFQQIQKYENAANRISASRLQQIADALNVPVGFLFEHEGLTPVGWTAEDDRLSDFFSTKDALAMSMHLQGYPTGRPSAALSR</sequence>
<keyword evidence="3" id="KW-1185">Reference proteome</keyword>
<evidence type="ECO:0000313" key="3">
    <source>
        <dbReference type="Proteomes" id="UP000199615"/>
    </source>
</evidence>
<evidence type="ECO:0000259" key="1">
    <source>
        <dbReference type="PROSITE" id="PS50943"/>
    </source>
</evidence>
<evidence type="ECO:0000313" key="2">
    <source>
        <dbReference type="EMBL" id="SEO68116.1"/>
    </source>
</evidence>
<dbReference type="SMART" id="SM00530">
    <property type="entry name" value="HTH_XRE"/>
    <property type="match status" value="1"/>
</dbReference>